<dbReference type="RefSeq" id="WP_112573611.1">
    <property type="nucleotide sequence ID" value="NZ_CP043450.1"/>
</dbReference>
<feature type="chain" id="PRO_5023101809" evidence="1">
    <location>
        <begin position="20"/>
        <end position="235"/>
    </location>
</feature>
<evidence type="ECO:0000313" key="3">
    <source>
        <dbReference type="Proteomes" id="UP000251402"/>
    </source>
</evidence>
<dbReference type="KEGG" id="mrub:DEO27_014130"/>
<evidence type="ECO:0000256" key="1">
    <source>
        <dbReference type="SAM" id="SignalP"/>
    </source>
</evidence>
<gene>
    <name evidence="2" type="ORF">DEO27_014130</name>
</gene>
<dbReference type="OrthoDB" id="656959at2"/>
<feature type="signal peptide" evidence="1">
    <location>
        <begin position="1"/>
        <end position="19"/>
    </location>
</feature>
<evidence type="ECO:0000313" key="2">
    <source>
        <dbReference type="EMBL" id="QEM11112.1"/>
    </source>
</evidence>
<keyword evidence="3" id="KW-1185">Reference proteome</keyword>
<dbReference type="Proteomes" id="UP000251402">
    <property type="component" value="Chromosome"/>
</dbReference>
<reference evidence="2" key="1">
    <citation type="submission" date="2019-08" db="EMBL/GenBank/DDBJ databases">
        <title>Comparative genome analysis confer to the adaptation heavy metal polluted environment.</title>
        <authorList>
            <person name="Li Y."/>
        </authorList>
    </citation>
    <scope>NUCLEOTIDE SEQUENCE [LARGE SCALE GENOMIC DNA]</scope>
    <source>
        <strain evidence="2">P1</strain>
    </source>
</reference>
<organism evidence="2 3">
    <name type="scientific">Mucilaginibacter rubeus</name>
    <dbReference type="NCBI Taxonomy" id="2027860"/>
    <lineage>
        <taxon>Bacteria</taxon>
        <taxon>Pseudomonadati</taxon>
        <taxon>Bacteroidota</taxon>
        <taxon>Sphingobacteriia</taxon>
        <taxon>Sphingobacteriales</taxon>
        <taxon>Sphingobacteriaceae</taxon>
        <taxon>Mucilaginibacter</taxon>
    </lineage>
</organism>
<name>A0A5C1HZ63_9SPHI</name>
<keyword evidence="1" id="KW-0732">Signal</keyword>
<sequence>MKFRLITCLLLLINLACYANVNYHSADSTIHKKIKHAQRKIVYHITYPRESIKGYKPEFDNCFYTNRFTAAQRLKKYPFSVATKILAISYVGLPKNPNIIIDSAGFPKTSEEPDSIGGIIIENGHLRYDNVKQAKVLTREQLEKFSDIIFNYGYSGMKNYLITALPGCFEPRNSIVFLDKNDNVIDHLDICFACKASESGSEQINVGTDCKQKYDMLKAFFINVGVPYGTRKYDQ</sequence>
<dbReference type="AlphaFoldDB" id="A0A5C1HZ63"/>
<protein>
    <submittedName>
        <fullName evidence="2">Uncharacterized protein</fullName>
    </submittedName>
</protein>
<proteinExistence type="predicted"/>
<accession>A0A5C1HZ63</accession>
<dbReference type="EMBL" id="CP043450">
    <property type="protein sequence ID" value="QEM11112.1"/>
    <property type="molecule type" value="Genomic_DNA"/>
</dbReference>